<evidence type="ECO:0000256" key="9">
    <source>
        <dbReference type="ARBA" id="ARBA00022692"/>
    </source>
</evidence>
<feature type="domain" description="Oligosaccharyl transferase STT3 N-terminal" evidence="18">
    <location>
        <begin position="1"/>
        <end position="325"/>
    </location>
</feature>
<organism evidence="20 21">
    <name type="scientific">Smittium megazygosporum</name>
    <dbReference type="NCBI Taxonomy" id="133381"/>
    <lineage>
        <taxon>Eukaryota</taxon>
        <taxon>Fungi</taxon>
        <taxon>Fungi incertae sedis</taxon>
        <taxon>Zoopagomycota</taxon>
        <taxon>Kickxellomycotina</taxon>
        <taxon>Harpellomycetes</taxon>
        <taxon>Harpellales</taxon>
        <taxon>Legeriomycetaceae</taxon>
        <taxon>Smittium</taxon>
    </lineage>
</organism>
<dbReference type="InterPro" id="IPR003674">
    <property type="entry name" value="Oligo_trans_STT3"/>
</dbReference>
<comment type="cofactor">
    <cofactor evidence="2">
        <name>Mg(2+)</name>
        <dbReference type="ChEBI" id="CHEBI:18420"/>
    </cofactor>
</comment>
<keyword evidence="14" id="KW-0464">Manganese</keyword>
<feature type="transmembrane region" description="Helical" evidence="17">
    <location>
        <begin position="23"/>
        <end position="43"/>
    </location>
</feature>
<feature type="transmembrane region" description="Helical" evidence="17">
    <location>
        <begin position="176"/>
        <end position="194"/>
    </location>
</feature>
<evidence type="ECO:0000256" key="13">
    <source>
        <dbReference type="ARBA" id="ARBA00023136"/>
    </source>
</evidence>
<keyword evidence="21" id="KW-1185">Reference proteome</keyword>
<evidence type="ECO:0000256" key="5">
    <source>
        <dbReference type="ARBA" id="ARBA00010810"/>
    </source>
</evidence>
<evidence type="ECO:0000256" key="2">
    <source>
        <dbReference type="ARBA" id="ARBA00001946"/>
    </source>
</evidence>
<dbReference type="GO" id="GO:0018279">
    <property type="term" value="P:protein N-linked glycosylation via asparagine"/>
    <property type="evidence" value="ECO:0007669"/>
    <property type="project" value="TreeGrafter"/>
</dbReference>
<evidence type="ECO:0000259" key="18">
    <source>
        <dbReference type="Pfam" id="PF02516"/>
    </source>
</evidence>
<dbReference type="EMBL" id="MBFS01000072">
    <property type="protein sequence ID" value="PVV04843.1"/>
    <property type="molecule type" value="Genomic_DNA"/>
</dbReference>
<keyword evidence="7" id="KW-0328">Glycosyltransferase</keyword>
<proteinExistence type="inferred from homology"/>
<feature type="transmembrane region" description="Helical" evidence="17">
    <location>
        <begin position="395"/>
        <end position="416"/>
    </location>
</feature>
<dbReference type="UniPathway" id="UPA00378"/>
<feature type="transmembrane region" description="Helical" evidence="17">
    <location>
        <begin position="144"/>
        <end position="164"/>
    </location>
</feature>
<dbReference type="EC" id="2.4.99.18" evidence="6"/>
<accession>A0A2T9ZJQ6</accession>
<dbReference type="GO" id="GO:0004579">
    <property type="term" value="F:dolichyl-diphosphooligosaccharide-protein glycotransferase activity"/>
    <property type="evidence" value="ECO:0007669"/>
    <property type="project" value="UniProtKB-EC"/>
</dbReference>
<feature type="transmembrane region" description="Helical" evidence="17">
    <location>
        <begin position="78"/>
        <end position="94"/>
    </location>
</feature>
<evidence type="ECO:0000256" key="3">
    <source>
        <dbReference type="ARBA" id="ARBA00004127"/>
    </source>
</evidence>
<sequence>MVTSATIYKILDNIGLHVNIRDVCVFLAPFFSSLTAISAYLLTTEVSDSISGLLAAAFMGVAPGYISRSVAGSYDNEGIAIFLLVFTFYLWLKSARTGSMLYSCITALFYFYMVSAWGGYVFIINMIPLHVFTLLLMGRYSNNLYVSYSTFYVIGTLASMQIPFVGFQPTFTSEHMAALGTFGLIQIVAFTQYLNMMTTRKHLRTLIRPFLTLIVLAMVLLLSYLVATKKIAPWAGRFYSLWDTEYAKKYVPIIASVSEHQPTAWAQFFMDLNILIWLTPVGLYFVMKDLSDSRVFLVLYAILGSYFAGVMVRLMLTLTPIVCVLSGIGLGEFFRTYLNFSALDNPQLSKTTKSSNDSSNPQAKGKAKAKPTPEKTDANNSSFEIGNEFSKMVQWFTVFCITLLIGLFQIHCTWVTSNAYSSPSVVLASYDSKGNKLIIDDFREAYNWLTHNTPEESKVMSWWDYGYQLAGLANRTTLVDNNTWNNTHIATMAKIFASSEENAYEIVNDLDIDYILVIYGGLLGYSGDDINKFLWMIRIGQGVYPNDLKEEKFFNSQGRYSIGNDASPAMRDSVMHKLTYYRVADFMGQNGLDRARGQRLPTEVTLNYFDEVFTSENWMVRLYKPKPRDILGRVPPK</sequence>
<dbReference type="Pfam" id="PF21436">
    <property type="entry name" value="STT3-PglB_core"/>
    <property type="match status" value="1"/>
</dbReference>
<evidence type="ECO:0000256" key="14">
    <source>
        <dbReference type="ARBA" id="ARBA00023211"/>
    </source>
</evidence>
<comment type="similarity">
    <text evidence="5">Belongs to the STT3 family.</text>
</comment>
<dbReference type="GO" id="GO:0043687">
    <property type="term" value="P:post-translational protein modification"/>
    <property type="evidence" value="ECO:0007669"/>
    <property type="project" value="TreeGrafter"/>
</dbReference>
<comment type="cofactor">
    <cofactor evidence="1">
        <name>Mn(2+)</name>
        <dbReference type="ChEBI" id="CHEBI:29035"/>
    </cofactor>
</comment>
<evidence type="ECO:0000256" key="16">
    <source>
        <dbReference type="SAM" id="MobiDB-lite"/>
    </source>
</evidence>
<dbReference type="GO" id="GO:0046872">
    <property type="term" value="F:metal ion binding"/>
    <property type="evidence" value="ECO:0007669"/>
    <property type="project" value="UniProtKB-KW"/>
</dbReference>
<dbReference type="Proteomes" id="UP000245609">
    <property type="component" value="Unassembled WGS sequence"/>
</dbReference>
<dbReference type="AlphaFoldDB" id="A0A2T9ZJQ6"/>
<evidence type="ECO:0000256" key="6">
    <source>
        <dbReference type="ARBA" id="ARBA00012605"/>
    </source>
</evidence>
<dbReference type="PANTHER" id="PTHR13872">
    <property type="entry name" value="DOLICHYL-DIPHOSPHOOLIGOSACCHARIDE--PROTEIN GLYCOSYLTRANSFERASE SUBUNIT"/>
    <property type="match status" value="1"/>
</dbReference>
<dbReference type="GO" id="GO:0016020">
    <property type="term" value="C:membrane"/>
    <property type="evidence" value="ECO:0007669"/>
    <property type="project" value="InterPro"/>
</dbReference>
<dbReference type="STRING" id="133381.A0A2T9ZJQ6"/>
<feature type="transmembrane region" description="Helical" evidence="17">
    <location>
        <begin position="49"/>
        <end position="66"/>
    </location>
</feature>
<feature type="transmembrane region" description="Helical" evidence="17">
    <location>
        <begin position="206"/>
        <end position="227"/>
    </location>
</feature>
<keyword evidence="11" id="KW-0460">Magnesium</keyword>
<keyword evidence="12 17" id="KW-1133">Transmembrane helix</keyword>
<dbReference type="Gene3D" id="3.40.50.12610">
    <property type="match status" value="1"/>
</dbReference>
<dbReference type="GO" id="GO:0012505">
    <property type="term" value="C:endomembrane system"/>
    <property type="evidence" value="ECO:0007669"/>
    <property type="project" value="UniProtKB-SubCell"/>
</dbReference>
<feature type="transmembrane region" description="Helical" evidence="17">
    <location>
        <begin position="294"/>
        <end position="312"/>
    </location>
</feature>
<dbReference type="PANTHER" id="PTHR13872:SF1">
    <property type="entry name" value="DOLICHYL-DIPHOSPHOOLIGOSACCHARIDE--PROTEIN GLYCOSYLTRANSFERASE SUBUNIT STT3B"/>
    <property type="match status" value="1"/>
</dbReference>
<evidence type="ECO:0000256" key="8">
    <source>
        <dbReference type="ARBA" id="ARBA00022679"/>
    </source>
</evidence>
<dbReference type="Pfam" id="PF02516">
    <property type="entry name" value="STT3"/>
    <property type="match status" value="1"/>
</dbReference>
<evidence type="ECO:0000256" key="10">
    <source>
        <dbReference type="ARBA" id="ARBA00022723"/>
    </source>
</evidence>
<evidence type="ECO:0000256" key="15">
    <source>
        <dbReference type="ARBA" id="ARBA00048829"/>
    </source>
</evidence>
<keyword evidence="13 17" id="KW-0472">Membrane</keyword>
<comment type="caution">
    <text evidence="20">The sequence shown here is derived from an EMBL/GenBank/DDBJ whole genome shotgun (WGS) entry which is preliminary data.</text>
</comment>
<evidence type="ECO:0000256" key="11">
    <source>
        <dbReference type="ARBA" id="ARBA00022842"/>
    </source>
</evidence>
<evidence type="ECO:0000256" key="4">
    <source>
        <dbReference type="ARBA" id="ARBA00004922"/>
    </source>
</evidence>
<evidence type="ECO:0000256" key="12">
    <source>
        <dbReference type="ARBA" id="ARBA00022989"/>
    </source>
</evidence>
<evidence type="ECO:0000259" key="19">
    <source>
        <dbReference type="Pfam" id="PF21436"/>
    </source>
</evidence>
<feature type="transmembrane region" description="Helical" evidence="17">
    <location>
        <begin position="265"/>
        <end position="287"/>
    </location>
</feature>
<feature type="domain" description="STT3/PglB/AglB core" evidence="19">
    <location>
        <begin position="456"/>
        <end position="514"/>
    </location>
</feature>
<evidence type="ECO:0000313" key="20">
    <source>
        <dbReference type="EMBL" id="PVV04843.1"/>
    </source>
</evidence>
<comment type="catalytic activity">
    <reaction evidence="15">
        <text>a di-trans,poly-cis-dolichyl diphosphooligosaccharide + L-asparaginyl-[protein] = N(4)-(oligosaccharide-(1-&gt;4)-N-acetyl-beta-D-glucosaminyl-(1-&gt;4)-N-acetyl-beta-D-glucosaminyl)-L-asparaginyl-[protein] + a di-trans,poly-cis-dolichyl diphosphate + H(+)</text>
        <dbReference type="Rhea" id="RHEA:22980"/>
        <dbReference type="Rhea" id="RHEA-COMP:12804"/>
        <dbReference type="Rhea" id="RHEA-COMP:12805"/>
        <dbReference type="Rhea" id="RHEA-COMP:19506"/>
        <dbReference type="Rhea" id="RHEA-COMP:19509"/>
        <dbReference type="ChEBI" id="CHEBI:15378"/>
        <dbReference type="ChEBI" id="CHEBI:50347"/>
        <dbReference type="ChEBI" id="CHEBI:57497"/>
        <dbReference type="ChEBI" id="CHEBI:57570"/>
        <dbReference type="ChEBI" id="CHEBI:132529"/>
        <dbReference type="EC" id="2.4.99.18"/>
    </reaction>
</comment>
<keyword evidence="9 17" id="KW-0812">Transmembrane</keyword>
<evidence type="ECO:0000256" key="17">
    <source>
        <dbReference type="SAM" id="Phobius"/>
    </source>
</evidence>
<feature type="region of interest" description="Disordered" evidence="16">
    <location>
        <begin position="350"/>
        <end position="380"/>
    </location>
</feature>
<feature type="compositionally biased region" description="Low complexity" evidence="16">
    <location>
        <begin position="350"/>
        <end position="360"/>
    </location>
</feature>
<feature type="transmembrane region" description="Helical" evidence="17">
    <location>
        <begin position="318"/>
        <end position="338"/>
    </location>
</feature>
<keyword evidence="8" id="KW-0808">Transferase</keyword>
<comment type="subcellular location">
    <subcellularLocation>
        <location evidence="3">Endomembrane system</location>
        <topology evidence="3">Multi-pass membrane protein</topology>
    </subcellularLocation>
</comment>
<comment type="pathway">
    <text evidence="4">Protein modification; protein glycosylation.</text>
</comment>
<name>A0A2T9ZJQ6_9FUNG</name>
<reference evidence="20 21" key="1">
    <citation type="journal article" date="2018" name="MBio">
        <title>Comparative Genomics Reveals the Core Gene Toolbox for the Fungus-Insect Symbiosis.</title>
        <authorList>
            <person name="Wang Y."/>
            <person name="Stata M."/>
            <person name="Wang W."/>
            <person name="Stajich J.E."/>
            <person name="White M.M."/>
            <person name="Moncalvo J.M."/>
        </authorList>
    </citation>
    <scope>NUCLEOTIDE SEQUENCE [LARGE SCALE GENOMIC DNA]</scope>
    <source>
        <strain evidence="20 21">SC-DP-2</strain>
    </source>
</reference>
<keyword evidence="10" id="KW-0479">Metal-binding</keyword>
<evidence type="ECO:0000256" key="1">
    <source>
        <dbReference type="ARBA" id="ARBA00001936"/>
    </source>
</evidence>
<dbReference type="InterPro" id="IPR048307">
    <property type="entry name" value="STT3_N"/>
</dbReference>
<protein>
    <recommendedName>
        <fullName evidence="6">dolichyl-diphosphooligosaccharide--protein glycotransferase</fullName>
        <ecNumber evidence="6">2.4.99.18</ecNumber>
    </recommendedName>
</protein>
<dbReference type="InterPro" id="IPR048999">
    <property type="entry name" value="STT3-PglB_core"/>
</dbReference>
<dbReference type="OrthoDB" id="10261066at2759"/>
<evidence type="ECO:0000313" key="21">
    <source>
        <dbReference type="Proteomes" id="UP000245609"/>
    </source>
</evidence>
<evidence type="ECO:0000256" key="7">
    <source>
        <dbReference type="ARBA" id="ARBA00022676"/>
    </source>
</evidence>
<gene>
    <name evidence="20" type="ORF">BB560_000642</name>
</gene>